<proteinExistence type="inferred from homology"/>
<dbReference type="PANTHER" id="PTHR42775:SF2">
    <property type="entry name" value="PERMEASE"/>
    <property type="match status" value="1"/>
</dbReference>
<keyword evidence="9" id="KW-1185">Reference proteome</keyword>
<keyword evidence="4 7" id="KW-0812">Transmembrane</keyword>
<feature type="transmembrane region" description="Helical" evidence="7">
    <location>
        <begin position="113"/>
        <end position="131"/>
    </location>
</feature>
<feature type="transmembrane region" description="Helical" evidence="7">
    <location>
        <begin position="9"/>
        <end position="34"/>
    </location>
</feature>
<feature type="transmembrane region" description="Helical" evidence="7">
    <location>
        <begin position="171"/>
        <end position="190"/>
    </location>
</feature>
<dbReference type="KEGG" id="pmar:B0X71_09745"/>
<evidence type="ECO:0000313" key="8">
    <source>
        <dbReference type="EMBL" id="AQQ53333.1"/>
    </source>
</evidence>
<dbReference type="PANTHER" id="PTHR42775">
    <property type="entry name" value="PERMEASE RV2963-RELATED"/>
    <property type="match status" value="1"/>
</dbReference>
<accession>A0A1Q2KYV8</accession>
<comment type="subcellular location">
    <subcellularLocation>
        <location evidence="1">Cell membrane</location>
        <topology evidence="1">Multi-pass membrane protein</topology>
    </subcellularLocation>
</comment>
<dbReference type="Proteomes" id="UP000188184">
    <property type="component" value="Chromosome"/>
</dbReference>
<dbReference type="GO" id="GO:0005886">
    <property type="term" value="C:plasma membrane"/>
    <property type="evidence" value="ECO:0007669"/>
    <property type="project" value="UniProtKB-SubCell"/>
</dbReference>
<evidence type="ECO:0000256" key="3">
    <source>
        <dbReference type="ARBA" id="ARBA00022475"/>
    </source>
</evidence>
<evidence type="ECO:0000256" key="4">
    <source>
        <dbReference type="ARBA" id="ARBA00022692"/>
    </source>
</evidence>
<feature type="transmembrane region" description="Helical" evidence="7">
    <location>
        <begin position="202"/>
        <end position="220"/>
    </location>
</feature>
<feature type="transmembrane region" description="Helical" evidence="7">
    <location>
        <begin position="266"/>
        <end position="287"/>
    </location>
</feature>
<comment type="similarity">
    <text evidence="2">Belongs to the UPF0718 family.</text>
</comment>
<dbReference type="InterPro" id="IPR053166">
    <property type="entry name" value="UPF0718_permease"/>
</dbReference>
<feature type="transmembrane region" description="Helical" evidence="7">
    <location>
        <begin position="54"/>
        <end position="77"/>
    </location>
</feature>
<dbReference type="AlphaFoldDB" id="A0A1Q2KYV8"/>
<dbReference type="Pfam" id="PF03773">
    <property type="entry name" value="ArsP_1"/>
    <property type="match status" value="1"/>
</dbReference>
<keyword evidence="3" id="KW-1003">Cell membrane</keyword>
<dbReference type="OrthoDB" id="9777774at2"/>
<evidence type="ECO:0000256" key="5">
    <source>
        <dbReference type="ARBA" id="ARBA00022989"/>
    </source>
</evidence>
<dbReference type="RefSeq" id="WP_077589221.1">
    <property type="nucleotide sequence ID" value="NZ_CP019640.1"/>
</dbReference>
<keyword evidence="5 7" id="KW-1133">Transmembrane helix</keyword>
<keyword evidence="6 7" id="KW-0472">Membrane</keyword>
<feature type="transmembrane region" description="Helical" evidence="7">
    <location>
        <begin position="227"/>
        <end position="246"/>
    </location>
</feature>
<sequence>MFVKVLESFLLLAAELVVLFLVVSFLINVLQGFIPYDRFNRYMDGSHVLVSSFAALLLAFVTPFCSCSTIPFVVSLLQNKTRFSVVMVFLFASPVLDPTIITLMAVLLGVKVAVAYTVITGVLAVVIGLSLEKLGFQTAVKDVIMRGGQPAPAAFSLQTAWQEMVKLMKTVGPYLILGAAIGAVINGAVPDEWIAGLFSEEAWWLVPVAAVIGIPLYIRLSAMIPMSAVLLAKGMAIAPVMALMISSAGASLPEITLLNSIFQKRLVAAFIASVVTMSSVSGFLFYLI</sequence>
<dbReference type="EMBL" id="CP019640">
    <property type="protein sequence ID" value="AQQ53333.1"/>
    <property type="molecule type" value="Genomic_DNA"/>
</dbReference>
<name>A0A1Q2KYV8_9BACL</name>
<evidence type="ECO:0000313" key="9">
    <source>
        <dbReference type="Proteomes" id="UP000188184"/>
    </source>
</evidence>
<dbReference type="InterPro" id="IPR005524">
    <property type="entry name" value="DUF318"/>
</dbReference>
<feature type="transmembrane region" description="Helical" evidence="7">
    <location>
        <begin position="84"/>
        <end position="107"/>
    </location>
</feature>
<evidence type="ECO:0000256" key="1">
    <source>
        <dbReference type="ARBA" id="ARBA00004651"/>
    </source>
</evidence>
<evidence type="ECO:0000256" key="2">
    <source>
        <dbReference type="ARBA" id="ARBA00006386"/>
    </source>
</evidence>
<gene>
    <name evidence="8" type="ORF">B0X71_09745</name>
</gene>
<protein>
    <submittedName>
        <fullName evidence="8">Permease</fullName>
    </submittedName>
</protein>
<reference evidence="8 9" key="1">
    <citation type="submission" date="2017-02" db="EMBL/GenBank/DDBJ databases">
        <title>The complete genomic sequence of a novel cold adapted crude oil-degrading bacterium Planococcus qaidamina Y42.</title>
        <authorList>
            <person name="Yang R."/>
        </authorList>
    </citation>
    <scope>NUCLEOTIDE SEQUENCE [LARGE SCALE GENOMIC DNA]</scope>
    <source>
        <strain evidence="8 9">Y42</strain>
    </source>
</reference>
<evidence type="ECO:0000256" key="7">
    <source>
        <dbReference type="SAM" id="Phobius"/>
    </source>
</evidence>
<evidence type="ECO:0000256" key="6">
    <source>
        <dbReference type="ARBA" id="ARBA00023136"/>
    </source>
</evidence>
<organism evidence="8 9">
    <name type="scientific">Planococcus lenghuensis</name>
    <dbReference type="NCBI Taxonomy" id="2213202"/>
    <lineage>
        <taxon>Bacteria</taxon>
        <taxon>Bacillati</taxon>
        <taxon>Bacillota</taxon>
        <taxon>Bacilli</taxon>
        <taxon>Bacillales</taxon>
        <taxon>Caryophanaceae</taxon>
        <taxon>Planococcus</taxon>
    </lineage>
</organism>